<protein>
    <submittedName>
        <fullName evidence="6">NAD-glutamate dehydrogenase</fullName>
    </submittedName>
</protein>
<evidence type="ECO:0000259" key="3">
    <source>
        <dbReference type="Pfam" id="PF21075"/>
    </source>
</evidence>
<accession>A0ABP8NZ54</accession>
<proteinExistence type="predicted"/>
<dbReference type="PANTHER" id="PTHR43403:SF1">
    <property type="entry name" value="NAD-SPECIFIC GLUTAMATE DEHYDROGENASE"/>
    <property type="match status" value="1"/>
</dbReference>
<dbReference type="InterPro" id="IPR049056">
    <property type="entry name" value="NAD_Glu_DH_HM3"/>
</dbReference>
<dbReference type="Pfam" id="PF21074">
    <property type="entry name" value="GDH_C"/>
    <property type="match status" value="1"/>
</dbReference>
<dbReference type="Pfam" id="PF05088">
    <property type="entry name" value="Bac_GDH_CD"/>
    <property type="match status" value="1"/>
</dbReference>
<dbReference type="InterPro" id="IPR048381">
    <property type="entry name" value="GDH_C"/>
</dbReference>
<dbReference type="InterPro" id="IPR046346">
    <property type="entry name" value="Aminoacid_DH-like_N_sf"/>
</dbReference>
<dbReference type="PIRSF" id="PIRSF036761">
    <property type="entry name" value="GDH_Mll4104"/>
    <property type="match status" value="1"/>
</dbReference>
<dbReference type="InterPro" id="IPR028971">
    <property type="entry name" value="NAD-GDH_cat"/>
</dbReference>
<feature type="domain" description="NAD-glutamate dehydrogenase N-terminal ACT1" evidence="3">
    <location>
        <begin position="31"/>
        <end position="161"/>
    </location>
</feature>
<dbReference type="InterPro" id="IPR007780">
    <property type="entry name" value="NAD_Glu_DH_bac"/>
</dbReference>
<dbReference type="Pfam" id="PF21075">
    <property type="entry name" value="GDH_ACT1"/>
    <property type="match status" value="1"/>
</dbReference>
<feature type="domain" description="NAD-glutamate dehydrogenase ACT2" evidence="4">
    <location>
        <begin position="395"/>
        <end position="490"/>
    </location>
</feature>
<dbReference type="Pfam" id="PF21077">
    <property type="entry name" value="GDH_ACT3"/>
    <property type="match status" value="1"/>
</dbReference>
<comment type="caution">
    <text evidence="6">The sequence shown here is derived from an EMBL/GenBank/DDBJ whole genome shotgun (WGS) entry which is preliminary data.</text>
</comment>
<dbReference type="InterPro" id="IPR049062">
    <property type="entry name" value="NAD_Glu_DH_ACT2"/>
</dbReference>
<dbReference type="RefSeq" id="WP_345342962.1">
    <property type="nucleotide sequence ID" value="NZ_BAABFB010000029.1"/>
</dbReference>
<evidence type="ECO:0000259" key="4">
    <source>
        <dbReference type="Pfam" id="PF21076"/>
    </source>
</evidence>
<dbReference type="Pfam" id="PF21078">
    <property type="entry name" value="GDH_HM3"/>
    <property type="match status" value="1"/>
</dbReference>
<gene>
    <name evidence="6" type="ORF">GCM10023094_12970</name>
</gene>
<keyword evidence="7" id="KW-1185">Reference proteome</keyword>
<dbReference type="SUPFAM" id="SSF51735">
    <property type="entry name" value="NAD(P)-binding Rossmann-fold domains"/>
    <property type="match status" value="1"/>
</dbReference>
<dbReference type="SUPFAM" id="SSF53223">
    <property type="entry name" value="Aminoacid dehydrogenase-like, N-terminal domain"/>
    <property type="match status" value="1"/>
</dbReference>
<dbReference type="Pfam" id="PF21079">
    <property type="entry name" value="GDH_HM2"/>
    <property type="match status" value="1"/>
</dbReference>
<evidence type="ECO:0000259" key="5">
    <source>
        <dbReference type="Pfam" id="PF21077"/>
    </source>
</evidence>
<feature type="domain" description="NAD-glutamate dehydrogenase ACT3" evidence="5">
    <location>
        <begin position="543"/>
        <end position="613"/>
    </location>
</feature>
<evidence type="ECO:0000313" key="6">
    <source>
        <dbReference type="EMBL" id="GAA4475470.1"/>
    </source>
</evidence>
<dbReference type="Pfam" id="PF21073">
    <property type="entry name" value="GDH_HM1"/>
    <property type="match status" value="1"/>
</dbReference>
<dbReference type="InterPro" id="IPR049064">
    <property type="entry name" value="NAD_Glu_DH_ACT3"/>
</dbReference>
<name>A0ABP8NZ54_9NOCA</name>
<reference evidence="7" key="1">
    <citation type="journal article" date="2019" name="Int. J. Syst. Evol. Microbiol.">
        <title>The Global Catalogue of Microorganisms (GCM) 10K type strain sequencing project: providing services to taxonomists for standard genome sequencing and annotation.</title>
        <authorList>
            <consortium name="The Broad Institute Genomics Platform"/>
            <consortium name="The Broad Institute Genome Sequencing Center for Infectious Disease"/>
            <person name="Wu L."/>
            <person name="Ma J."/>
        </authorList>
    </citation>
    <scope>NUCLEOTIDE SEQUENCE [LARGE SCALE GENOMIC DNA]</scope>
    <source>
        <strain evidence="7">JCM 32206</strain>
    </source>
</reference>
<feature type="domain" description="NAD-specific glutamate dehydrogenase C-terminal" evidence="2">
    <location>
        <begin position="1291"/>
        <end position="1625"/>
    </location>
</feature>
<dbReference type="InterPro" id="IPR024727">
    <property type="entry name" value="NAD_Glu_DH_N_ACT1"/>
</dbReference>
<organism evidence="6 7">
    <name type="scientific">Rhodococcus olei</name>
    <dbReference type="NCBI Taxonomy" id="2161675"/>
    <lineage>
        <taxon>Bacteria</taxon>
        <taxon>Bacillati</taxon>
        <taxon>Actinomycetota</taxon>
        <taxon>Actinomycetes</taxon>
        <taxon>Mycobacteriales</taxon>
        <taxon>Nocardiaceae</taxon>
        <taxon>Rhodococcus</taxon>
    </lineage>
</organism>
<evidence type="ECO:0000259" key="1">
    <source>
        <dbReference type="Pfam" id="PF05088"/>
    </source>
</evidence>
<sequence>MTVSADRFGPRWAEGLPTAVTEHLPEVAGAYFRNTEFAWTGGVISDDAMAAFRSHLEFASQREPGESLARVVVPTPGAPAVQVVTDDMPMLVESVTAMLSRLGVTVVEIVHPVLRVRRHADGALVDVLVDGAHHERSTHSESWMHLQLHLATDPAQFDAIAVAVRDVLIDVRQVISDTDAMRGAQRDLAEHLEELADAGPTGYPEREVRDSAALLRWFASGNFALLGYRRYAFGDPAVHGVPTAGIVSGSGLGVLGPATRTDHRIDLPAPEFDPERSLLTFAQGPLPATVHRSVYPSFVRVADVDGTGRIVGEHRFLGVLTVTAVHENILDIPVISGRARAVIARAGFELHSFSGQAMLEVIQSLPRTELFSIDAESLFQTVTAVLAIGVRRQARLFLRDDHDGRFVSALVYMPRDRYNTRTRLAMQSILLRELGGGTLEYSARVTESHLAMVHFTIRTGPEEPAPHVDTGAANRERIEALLAAASRAWDDDLMDATADEPLVSSLTAQRYAAAFPESYKEDFGAGRATRDIARLERLRVGEIDLELYRRRGEQRGRWRFTLYIASDGVSLSQVLPVLQSLGVEVVDERPYQVVRPDGIGCWIYDFGLAAAPELIDSAVEENLERELDEAESVGESADARALQRRFTDAFTAVWYGRSEPDRFNELVLRARLEWRHAAALRAYAKYLRQTGFPYSQFRIESVLLEHAHTTRLMVELFRAMFDPDAPRGRGGPSRADELAAELRARIKDVVSLDADRILRGMLSLILATLRTNVYVRDSEGRRRDLLVFKLDPGQIAELPRPRPRFEVFVYSPRVEGVHLRFGPVARGGLRWSDRREDFRTEILGLVKAQAVKNAVIVPVGAKGGFVVKRPPAVTGDPAVDRQAALAEGQACYRLFVSGLLDVTDNVDVTTGRVLPPARVVRRDGDDSYLVVAADKGTATFSDLANEVAAEYGYWLGDAFASGGSVGYDHKAMGITARGAWESVKRHFRELGVDVQRDAFTAVGIGDMSGDVFGNGMLLSRHLRLVAAFDHRHVFLDPDPDAQRSFAERERLFHLPRSSWADYDRALIAPGGGVWERSVKAVPIGASVRAALGLDESVTELSPPEVVRAILRAPVDLLWNGGIGTYVKASTESNADVGDKSNDTVRVNGNEVRAKVIGEGGNLGVTPRGRVEYDLSGGRINTDALDNSAGVDCSDHEVNIKILLDTAVSGGALERTERNELLASMTDEVARLVLRDNIDQNLLMGTARADAPGMLGVHARLIADLERDRGLDRELEVLPTDDEIVHREQAGIGLTSPELATLLAHVKLALKDDLLASELPDSDTYATRLPRYFPRPVRQRFAPQIRAHRLRRQIVATMLANEAVDIGGITYVYRLAEEAGASSTDAIRAFTAATEICDLRTLWADIAQAAVPASVGDDLVLESRRMLDRVSRWLLTNRPQPIAVGAEINRYATRVRELMPRVHGWLRGHHLTELDARMASVLDRGCPRALALRVFGLLDAFPVLDIIDISDITDRDHEEVGSLYYALDSHLGIDEFLTAISGLERGDRWHSLARLALREDLYGSLRSLTMDVLFGGEPHESAAEKIADWESTNASRLARARAALAEIGASGTLDLATLSVAARQVRSMVRGAGTRSEGTR</sequence>
<feature type="domain" description="NAD-glutamate dehydrogenase catalytic" evidence="1">
    <location>
        <begin position="742"/>
        <end position="1243"/>
    </location>
</feature>
<dbReference type="InterPro" id="IPR049059">
    <property type="entry name" value="NAD_Glu_DH_HM1"/>
</dbReference>
<evidence type="ECO:0000313" key="7">
    <source>
        <dbReference type="Proteomes" id="UP001501183"/>
    </source>
</evidence>
<dbReference type="Pfam" id="PF21076">
    <property type="entry name" value="GDH_ACT2"/>
    <property type="match status" value="1"/>
</dbReference>
<dbReference type="EMBL" id="BAABFB010000029">
    <property type="protein sequence ID" value="GAA4475470.1"/>
    <property type="molecule type" value="Genomic_DNA"/>
</dbReference>
<dbReference type="Proteomes" id="UP001501183">
    <property type="component" value="Unassembled WGS sequence"/>
</dbReference>
<dbReference type="PANTHER" id="PTHR43403">
    <property type="entry name" value="NAD-SPECIFIC GLUTAMATE DEHYDROGENASE"/>
    <property type="match status" value="1"/>
</dbReference>
<dbReference type="InterPro" id="IPR049058">
    <property type="entry name" value="NAD_Glu_DH_HM2"/>
</dbReference>
<evidence type="ECO:0000259" key="2">
    <source>
        <dbReference type="Pfam" id="PF21074"/>
    </source>
</evidence>
<dbReference type="InterPro" id="IPR036291">
    <property type="entry name" value="NAD(P)-bd_dom_sf"/>
</dbReference>